<dbReference type="AlphaFoldDB" id="C4ZDN6"/>
<evidence type="ECO:0000313" key="3">
    <source>
        <dbReference type="Proteomes" id="UP000001477"/>
    </source>
</evidence>
<organism evidence="2 3">
    <name type="scientific">Agathobacter rectalis (strain ATCC 33656 / DSM 3377 / JCM 17463 / KCTC 5835 / VPI 0990)</name>
    <name type="common">Eubacterium rectale</name>
    <dbReference type="NCBI Taxonomy" id="515619"/>
    <lineage>
        <taxon>Bacteria</taxon>
        <taxon>Bacillati</taxon>
        <taxon>Bacillota</taxon>
        <taxon>Clostridia</taxon>
        <taxon>Lachnospirales</taxon>
        <taxon>Lachnospiraceae</taxon>
        <taxon>Agathobacter</taxon>
    </lineage>
</organism>
<protein>
    <submittedName>
        <fullName evidence="2">Uncharacterized protein</fullName>
    </submittedName>
</protein>
<proteinExistence type="predicted"/>
<dbReference type="EMBL" id="CP001107">
    <property type="protein sequence ID" value="ACR77012.1"/>
    <property type="molecule type" value="Genomic_DNA"/>
</dbReference>
<dbReference type="HOGENOM" id="CLU_3043521_0_0_9"/>
<evidence type="ECO:0000256" key="1">
    <source>
        <dbReference type="SAM" id="Phobius"/>
    </source>
</evidence>
<keyword evidence="1" id="KW-1133">Transmembrane helix</keyword>
<keyword evidence="1" id="KW-0472">Membrane</keyword>
<name>C4ZDN6_AGARV</name>
<dbReference type="PaxDb" id="515619-EUBREC_3286"/>
<sequence length="54" mass="6085">MFQKGDHMVVLAALIIFAVVGGIFVNYLRRNQNDIGGGMGKDYMKEHWGIDDDK</sequence>
<dbReference type="KEGG" id="ere:EUBREC_3286"/>
<gene>
    <name evidence="2" type="ordered locus">EUBREC_3286</name>
</gene>
<evidence type="ECO:0000313" key="2">
    <source>
        <dbReference type="EMBL" id="ACR77012.1"/>
    </source>
</evidence>
<reference evidence="2 3" key="1">
    <citation type="journal article" date="2009" name="Proc. Natl. Acad. Sci. U.S.A.">
        <title>Characterizing a model human gut microbiota composed of members of its two dominant bacterial phyla.</title>
        <authorList>
            <person name="Mahowald M.A."/>
            <person name="Rey F.E."/>
            <person name="Seedorf H."/>
            <person name="Turnbaugh P.J."/>
            <person name="Fulton R.S."/>
            <person name="Wollam A."/>
            <person name="Shah N."/>
            <person name="Wang C."/>
            <person name="Magrini V."/>
            <person name="Wilson R.K."/>
            <person name="Cantarel B.L."/>
            <person name="Coutinho P.M."/>
            <person name="Henrissat B."/>
            <person name="Crock L.W."/>
            <person name="Russell A."/>
            <person name="Verberkmoes N.C."/>
            <person name="Hettich R.L."/>
            <person name="Gordon J.I."/>
        </authorList>
    </citation>
    <scope>NUCLEOTIDE SEQUENCE [LARGE SCALE GENOMIC DNA]</scope>
    <source>
        <strain evidence="3">ATCC 33656 / DSM 3377 / JCM 17463 / KCTC 5835 / LMG 30912 / VPI 0990</strain>
    </source>
</reference>
<dbReference type="Proteomes" id="UP000001477">
    <property type="component" value="Chromosome"/>
</dbReference>
<feature type="transmembrane region" description="Helical" evidence="1">
    <location>
        <begin position="6"/>
        <end position="28"/>
    </location>
</feature>
<keyword evidence="1" id="KW-0812">Transmembrane</keyword>
<accession>C4ZDN6</accession>